<keyword evidence="1" id="KW-1133">Transmembrane helix</keyword>
<keyword evidence="1" id="KW-0472">Membrane</keyword>
<feature type="transmembrane region" description="Helical" evidence="1">
    <location>
        <begin position="5"/>
        <end position="26"/>
    </location>
</feature>
<gene>
    <name evidence="2" type="ORF">ABID46_002220</name>
</gene>
<reference evidence="2 3" key="1">
    <citation type="submission" date="2024-06" db="EMBL/GenBank/DDBJ databases">
        <title>Genomic Encyclopedia of Type Strains, Phase IV (KMG-IV): sequencing the most valuable type-strain genomes for metagenomic binning, comparative biology and taxonomic classification.</title>
        <authorList>
            <person name="Goeker M."/>
        </authorList>
    </citation>
    <scope>NUCLEOTIDE SEQUENCE [LARGE SCALE GENOMIC DNA]</scope>
    <source>
        <strain evidence="2 3">DSM 29388</strain>
    </source>
</reference>
<proteinExistence type="predicted"/>
<accession>A0ABV2LVP4</accession>
<organism evidence="2 3">
    <name type="scientific">Moheibacter stercoris</name>
    <dbReference type="NCBI Taxonomy" id="1628251"/>
    <lineage>
        <taxon>Bacteria</taxon>
        <taxon>Pseudomonadati</taxon>
        <taxon>Bacteroidota</taxon>
        <taxon>Flavobacteriia</taxon>
        <taxon>Flavobacteriales</taxon>
        <taxon>Weeksellaceae</taxon>
        <taxon>Moheibacter</taxon>
    </lineage>
</organism>
<evidence type="ECO:0000313" key="2">
    <source>
        <dbReference type="EMBL" id="MET3732630.1"/>
    </source>
</evidence>
<protein>
    <submittedName>
        <fullName evidence="2">Uncharacterized protein</fullName>
    </submittedName>
</protein>
<evidence type="ECO:0000256" key="1">
    <source>
        <dbReference type="SAM" id="Phobius"/>
    </source>
</evidence>
<sequence length="112" mass="12695">MKNKWLFRISICFNIIFILILLFNWMNSPSGELGVLKTEVKAGLLRGDSAFIFLPKGITVKNKSERGLGAIGQFENHRFEIVITSDEDLVDYDVPNDSLSTFGEYYSADIIK</sequence>
<name>A0ABV2LVP4_9FLAO</name>
<dbReference type="EMBL" id="JBEPMO010000016">
    <property type="protein sequence ID" value="MET3732630.1"/>
    <property type="molecule type" value="Genomic_DNA"/>
</dbReference>
<keyword evidence="1" id="KW-0812">Transmembrane</keyword>
<dbReference type="Proteomes" id="UP001549146">
    <property type="component" value="Unassembled WGS sequence"/>
</dbReference>
<dbReference type="RefSeq" id="WP_354510037.1">
    <property type="nucleotide sequence ID" value="NZ_JBEPMO010000016.1"/>
</dbReference>
<evidence type="ECO:0000313" key="3">
    <source>
        <dbReference type="Proteomes" id="UP001549146"/>
    </source>
</evidence>
<comment type="caution">
    <text evidence="2">The sequence shown here is derived from an EMBL/GenBank/DDBJ whole genome shotgun (WGS) entry which is preliminary data.</text>
</comment>
<keyword evidence="3" id="KW-1185">Reference proteome</keyword>